<accession>A0A0S1SNA7</accession>
<dbReference type="EMBL" id="CP013065">
    <property type="protein sequence ID" value="ALM13622.1"/>
    <property type="molecule type" value="Genomic_DNA"/>
</dbReference>
<gene>
    <name evidence="2" type="ORF">PeribacterD1_0956</name>
</gene>
<keyword evidence="2" id="KW-0808">Transferase</keyword>
<dbReference type="AlphaFoldDB" id="A0A0S1SHX2"/>
<dbReference type="STRING" id="1735162.PeribacterB2_0958"/>
<reference evidence="3" key="1">
    <citation type="submission" date="2015-10" db="EMBL/GenBank/DDBJ databases">
        <title>Analysis of five complete genome sequences for members of the class Peribacteria in the recently recognized Peregrinibacteria bacterial phylum.</title>
        <authorList>
            <person name="Anantharaman K."/>
            <person name="Brown C.T."/>
            <person name="Burstein D."/>
            <person name="Castelle C.J."/>
            <person name="Probst A.J."/>
            <person name="Thomas B.C."/>
            <person name="Williams K.H."/>
            <person name="Banfield J.F."/>
        </authorList>
    </citation>
    <scope>NUCLEOTIDE SEQUENCE [LARGE SCALE GENOMIC DNA]</scope>
</reference>
<dbReference type="InterPro" id="IPR051531">
    <property type="entry name" value="N-acetyltransferase"/>
</dbReference>
<evidence type="ECO:0000259" key="1">
    <source>
        <dbReference type="PROSITE" id="PS51186"/>
    </source>
</evidence>
<dbReference type="Proteomes" id="UP000069135">
    <property type="component" value="Chromosome"/>
</dbReference>
<dbReference type="PANTHER" id="PTHR43792">
    <property type="entry name" value="GNAT FAMILY, PUTATIVE (AFU_ORTHOLOGUE AFUA_3G00765)-RELATED-RELATED"/>
    <property type="match status" value="1"/>
</dbReference>
<sequence>MTTCDTIVSGSRVFLRTLQEDDATDAYAAWLNDPEVNQWLETRRVTVPELRTYIRAKRESPDALLFGIFWKQTGQHIGNIKLEPIDREKKEATIGILIGEKPFWGKGVATEATNLAAEYAFSALGLQGVTLGVIPENKPAIRVYEKCGFTRVCIDPKTMNHDGVLYDRWVFRKERT</sequence>
<accession>A0A0S1SX80</accession>
<dbReference type="GO" id="GO:0016747">
    <property type="term" value="F:acyltransferase activity, transferring groups other than amino-acyl groups"/>
    <property type="evidence" value="ECO:0007669"/>
    <property type="project" value="InterPro"/>
</dbReference>
<dbReference type="Pfam" id="PF13302">
    <property type="entry name" value="Acetyltransf_3"/>
    <property type="match status" value="1"/>
</dbReference>
<protein>
    <submittedName>
        <fullName evidence="2">Putative N-acetyltransferase</fullName>
    </submittedName>
</protein>
<accession>A0A0S1SPJ5</accession>
<reference evidence="2 3" key="2">
    <citation type="journal article" date="2016" name="PeerJ">
        <title>Analysis of five complete genome sequences for members of the class Peribacteria in the recently recognized Peregrinibacteria bacterial phylum.</title>
        <authorList>
            <person name="Anantharaman K."/>
            <person name="Brown C.T."/>
            <person name="Burstein D."/>
            <person name="Castelle C.J."/>
            <person name="Probst A.J."/>
            <person name="Thomas B.C."/>
            <person name="Williams K.H."/>
            <person name="Banfield J.F."/>
        </authorList>
    </citation>
    <scope>NUCLEOTIDE SEQUENCE [LARGE SCALE GENOMIC DNA]</scope>
    <source>
        <strain evidence="2">RIFOXYD1_FULL_PER-ii_59_16</strain>
    </source>
</reference>
<accession>A0A0S1SHX2</accession>
<evidence type="ECO:0000313" key="3">
    <source>
        <dbReference type="Proteomes" id="UP000069135"/>
    </source>
</evidence>
<dbReference type="InterPro" id="IPR000182">
    <property type="entry name" value="GNAT_dom"/>
</dbReference>
<accession>A0A0S1ST06</accession>
<name>A0A0S1SHX2_9BACT</name>
<proteinExistence type="predicted"/>
<dbReference type="SUPFAM" id="SSF55729">
    <property type="entry name" value="Acyl-CoA N-acyltransferases (Nat)"/>
    <property type="match status" value="1"/>
</dbReference>
<dbReference type="InterPro" id="IPR016181">
    <property type="entry name" value="Acyl_CoA_acyltransferase"/>
</dbReference>
<organism evidence="2 3">
    <name type="scientific">Candidatus Peribacter riflensis</name>
    <dbReference type="NCBI Taxonomy" id="1735162"/>
    <lineage>
        <taxon>Bacteria</taxon>
        <taxon>Candidatus Peregrinibacteriota</taxon>
        <taxon>Candidatus Peribacteria</taxon>
        <taxon>Candidatus Peribacterales</taxon>
        <taxon>Candidatus Peribacteraceae</taxon>
        <taxon>Candidatus Peribacter</taxon>
    </lineage>
</organism>
<dbReference type="PROSITE" id="PS51186">
    <property type="entry name" value="GNAT"/>
    <property type="match status" value="1"/>
</dbReference>
<dbReference type="Gene3D" id="3.40.630.30">
    <property type="match status" value="1"/>
</dbReference>
<feature type="domain" description="N-acetyltransferase" evidence="1">
    <location>
        <begin position="13"/>
        <end position="176"/>
    </location>
</feature>
<evidence type="ECO:0000313" key="2">
    <source>
        <dbReference type="EMBL" id="ALM13622.1"/>
    </source>
</evidence>
<dbReference type="KEGG" id="prf:PeribacterA2_0956"/>